<keyword evidence="3" id="KW-0560">Oxidoreductase</keyword>
<evidence type="ECO:0000256" key="2">
    <source>
        <dbReference type="ARBA" id="ARBA00022857"/>
    </source>
</evidence>
<dbReference type="EMBL" id="NHTK01001240">
    <property type="protein sequence ID" value="PPR01544.1"/>
    <property type="molecule type" value="Genomic_DNA"/>
</dbReference>
<dbReference type="InParanoid" id="A0A409YEY3"/>
<comment type="similarity">
    <text evidence="1">Belongs to the short-chain dehydrogenases/reductases (SDR) family.</text>
</comment>
<protein>
    <submittedName>
        <fullName evidence="4">Uncharacterized protein</fullName>
    </submittedName>
</protein>
<dbReference type="Proteomes" id="UP000284842">
    <property type="component" value="Unassembled WGS sequence"/>
</dbReference>
<dbReference type="OrthoDB" id="3819888at2759"/>
<dbReference type="Pfam" id="PF13561">
    <property type="entry name" value="adh_short_C2"/>
    <property type="match status" value="1"/>
</dbReference>
<dbReference type="InterPro" id="IPR002347">
    <property type="entry name" value="SDR_fam"/>
</dbReference>
<dbReference type="Gene3D" id="3.40.50.720">
    <property type="entry name" value="NAD(P)-binding Rossmann-like Domain"/>
    <property type="match status" value="1"/>
</dbReference>
<dbReference type="InterPro" id="IPR020904">
    <property type="entry name" value="Sc_DH/Rdtase_CS"/>
</dbReference>
<keyword evidence="5" id="KW-1185">Reference proteome</keyword>
<keyword evidence="2" id="KW-0521">NADP</keyword>
<organism evidence="4 5">
    <name type="scientific">Panaeolus cyanescens</name>
    <dbReference type="NCBI Taxonomy" id="181874"/>
    <lineage>
        <taxon>Eukaryota</taxon>
        <taxon>Fungi</taxon>
        <taxon>Dikarya</taxon>
        <taxon>Basidiomycota</taxon>
        <taxon>Agaricomycotina</taxon>
        <taxon>Agaricomycetes</taxon>
        <taxon>Agaricomycetidae</taxon>
        <taxon>Agaricales</taxon>
        <taxon>Agaricineae</taxon>
        <taxon>Galeropsidaceae</taxon>
        <taxon>Panaeolus</taxon>
    </lineage>
</organism>
<accession>A0A409YEY3</accession>
<gene>
    <name evidence="4" type="ORF">CVT24_001855</name>
</gene>
<dbReference type="AlphaFoldDB" id="A0A409YEY3"/>
<comment type="caution">
    <text evidence="4">The sequence shown here is derived from an EMBL/GenBank/DDBJ whole genome shotgun (WGS) entry which is preliminary data.</text>
</comment>
<evidence type="ECO:0000313" key="5">
    <source>
        <dbReference type="Proteomes" id="UP000284842"/>
    </source>
</evidence>
<dbReference type="SUPFAM" id="SSF51735">
    <property type="entry name" value="NAD(P)-binding Rossmann-fold domains"/>
    <property type="match status" value="1"/>
</dbReference>
<reference evidence="4 5" key="1">
    <citation type="journal article" date="2018" name="Evol. Lett.">
        <title>Horizontal gene cluster transfer increased hallucinogenic mushroom diversity.</title>
        <authorList>
            <person name="Reynolds H.T."/>
            <person name="Vijayakumar V."/>
            <person name="Gluck-Thaler E."/>
            <person name="Korotkin H.B."/>
            <person name="Matheny P.B."/>
            <person name="Slot J.C."/>
        </authorList>
    </citation>
    <scope>NUCLEOTIDE SEQUENCE [LARGE SCALE GENOMIC DNA]</scope>
    <source>
        <strain evidence="4 5">2629</strain>
    </source>
</reference>
<evidence type="ECO:0000256" key="1">
    <source>
        <dbReference type="ARBA" id="ARBA00006484"/>
    </source>
</evidence>
<dbReference type="PRINTS" id="PR00080">
    <property type="entry name" value="SDRFAMILY"/>
</dbReference>
<dbReference type="InterPro" id="IPR052178">
    <property type="entry name" value="Sec_Metab_Biosynth_SDR"/>
</dbReference>
<sequence>MPLASYRPQAISDLSGRIALVTGGGTGIGLMITKGLAAAGAKVYITGRRLDVLQKVSTTLASDLGAEIIPVQMDVTDKDSIQKGKQIVAEKEGKLHILVNNAGQVGPTSPFLNNPDAPQNKDAETMGNAMFNSESVEGWKDLYAINSASIFFVTTAFLGLLAKGSEDEVNNWSSVVNITSISGVIKVAQDHFCYNSAKAAASHLTKMFATEIALKKIPVRVNAIAPGVYESEMTFDEITPEMVDKIGKGVMSTPARRPGTGEEMAGTVVYLVSKAGGFTNGQEIIIDGGYVAVNPSVV</sequence>
<dbReference type="PANTHER" id="PTHR43618:SF4">
    <property type="entry name" value="SHORT CHAIN DEHYDROGENASE_REDUCTASE FAMILY (AFU_ORTHOLOGUE AFUA_7G04540)"/>
    <property type="match status" value="1"/>
</dbReference>
<evidence type="ECO:0000256" key="3">
    <source>
        <dbReference type="ARBA" id="ARBA00023002"/>
    </source>
</evidence>
<proteinExistence type="inferred from homology"/>
<dbReference type="GO" id="GO:0016491">
    <property type="term" value="F:oxidoreductase activity"/>
    <property type="evidence" value="ECO:0007669"/>
    <property type="project" value="UniProtKB-KW"/>
</dbReference>
<dbReference type="PANTHER" id="PTHR43618">
    <property type="entry name" value="7-ALPHA-HYDROXYSTEROID DEHYDROGENASE"/>
    <property type="match status" value="1"/>
</dbReference>
<name>A0A409YEY3_9AGAR</name>
<evidence type="ECO:0000313" key="4">
    <source>
        <dbReference type="EMBL" id="PPR01544.1"/>
    </source>
</evidence>
<dbReference type="InterPro" id="IPR036291">
    <property type="entry name" value="NAD(P)-bd_dom_sf"/>
</dbReference>
<dbReference type="STRING" id="181874.A0A409YEY3"/>
<dbReference type="PRINTS" id="PR00081">
    <property type="entry name" value="GDHRDH"/>
</dbReference>
<dbReference type="PROSITE" id="PS00061">
    <property type="entry name" value="ADH_SHORT"/>
    <property type="match status" value="1"/>
</dbReference>